<reference evidence="1 2" key="1">
    <citation type="journal article" date="2010" name="J. Bacteriol.">
        <title>Completed genome sequence of the anaerobic iron-oxidizing bacterium Acidovorax ebreus strain TPSY.</title>
        <authorList>
            <person name="Byrne-Bailey K.G."/>
            <person name="Weber K.A."/>
            <person name="Chair A.H."/>
            <person name="Bose S."/>
            <person name="Knox T."/>
            <person name="Spanbauer T.L."/>
            <person name="Chertkov O."/>
            <person name="Coates J.D."/>
        </authorList>
    </citation>
    <scope>NUCLEOTIDE SEQUENCE [LARGE SCALE GENOMIC DNA]</scope>
    <source>
        <strain evidence="1 2">TPSY</strain>
    </source>
</reference>
<dbReference type="KEGG" id="dia:Dtpsy_2938"/>
<organism evidence="1 2">
    <name type="scientific">Acidovorax ebreus (strain TPSY)</name>
    <name type="common">Diaphorobacter sp. (strain TPSY)</name>
    <dbReference type="NCBI Taxonomy" id="535289"/>
    <lineage>
        <taxon>Bacteria</taxon>
        <taxon>Pseudomonadati</taxon>
        <taxon>Pseudomonadota</taxon>
        <taxon>Betaproteobacteria</taxon>
        <taxon>Burkholderiales</taxon>
        <taxon>Comamonadaceae</taxon>
        <taxon>Diaphorobacter</taxon>
    </lineage>
</organism>
<sequence>MKYLVLFAVLAVVYAVWRAQRRASAPRQGNTQRPSIAPPQDMVRCAHCGVHLPRGDAVPGGAHMYCSTAHRDRGPA</sequence>
<proteinExistence type="predicted"/>
<evidence type="ECO:0000313" key="1">
    <source>
        <dbReference type="EMBL" id="ACM34372.1"/>
    </source>
</evidence>
<dbReference type="RefSeq" id="WP_015914229.1">
    <property type="nucleotide sequence ID" value="NC_011992.1"/>
</dbReference>
<evidence type="ECO:0008006" key="3">
    <source>
        <dbReference type="Google" id="ProtNLM"/>
    </source>
</evidence>
<keyword evidence="2" id="KW-1185">Reference proteome</keyword>
<name>A0A9J9QCB1_ACIET</name>
<evidence type="ECO:0000313" key="2">
    <source>
        <dbReference type="Proteomes" id="UP000000450"/>
    </source>
</evidence>
<accession>A0A9J9QCB1</accession>
<dbReference type="InterPro" id="IPR049708">
    <property type="entry name" value="PP0621-like"/>
</dbReference>
<dbReference type="AlphaFoldDB" id="A0A9J9QCB1"/>
<gene>
    <name evidence="1" type="ordered locus">Dtpsy_2938</name>
</gene>
<protein>
    <recommendedName>
        <fullName evidence="3">Pyrimidine deaminase</fullName>
    </recommendedName>
</protein>
<dbReference type="NCBIfam" id="NF041023">
    <property type="entry name" value="PP0621_fam"/>
    <property type="match status" value="1"/>
</dbReference>
<dbReference type="Proteomes" id="UP000000450">
    <property type="component" value="Chromosome"/>
</dbReference>
<dbReference type="EMBL" id="CP001392">
    <property type="protein sequence ID" value="ACM34372.1"/>
    <property type="molecule type" value="Genomic_DNA"/>
</dbReference>